<keyword evidence="5" id="KW-1185">Reference proteome</keyword>
<dbReference type="EMBL" id="UYWW01000117">
    <property type="protein sequence ID" value="VDM07343.1"/>
    <property type="molecule type" value="Genomic_DNA"/>
</dbReference>
<reference evidence="4" key="2">
    <citation type="submission" date="2012-08" db="EMBL/GenBank/DDBJ databases">
        <title>The Genome Sequence of Wuchereria bancrofti.</title>
        <authorList>
            <person name="Nutman T.B."/>
            <person name="Fink D.L."/>
            <person name="Russ C."/>
            <person name="Young S."/>
            <person name="Zeng Q."/>
            <person name="Koehrsen M."/>
            <person name="Alvarado L."/>
            <person name="Berlin A."/>
            <person name="Chapman S.B."/>
            <person name="Chen Z."/>
            <person name="Freedman E."/>
            <person name="Gellesch M."/>
            <person name="Goldberg J."/>
            <person name="Griggs A."/>
            <person name="Gujja S."/>
            <person name="Heilman E.R."/>
            <person name="Heiman D."/>
            <person name="Hepburn T."/>
            <person name="Howarth C."/>
            <person name="Jen D."/>
            <person name="Larson L."/>
            <person name="Lewis B."/>
            <person name="Mehta T."/>
            <person name="Park D."/>
            <person name="Pearson M."/>
            <person name="Roberts A."/>
            <person name="Saif S."/>
            <person name="Shea T."/>
            <person name="Shenoy N."/>
            <person name="Sisk P."/>
            <person name="Stolte C."/>
            <person name="Sykes S."/>
            <person name="Walk T."/>
            <person name="White J."/>
            <person name="Yandava C."/>
            <person name="Haas B."/>
            <person name="Henn M.R."/>
            <person name="Nusbaum C."/>
            <person name="Birren B."/>
        </authorList>
    </citation>
    <scope>NUCLEOTIDE SEQUENCE [LARGE SCALE GENOMIC DNA]</scope>
    <source>
        <strain evidence="4">NA</strain>
    </source>
</reference>
<reference evidence="2" key="1">
    <citation type="submission" date="2012-08" db="EMBL/GenBank/DDBJ databases">
        <title>The Genome Sequence of Wuchereria bancrofti.</title>
        <authorList>
            <consortium name="The Broad Institute Genome Sequencing Platform"/>
            <consortium name="Broad Institute Genome Sequencing Center for Infectious Disease"/>
            <person name="Nutman T.B."/>
            <person name="Fink D.L."/>
            <person name="Russ C."/>
            <person name="Young S."/>
            <person name="Zeng Q."/>
            <person name="Koehrsen M."/>
            <person name="Alvarado L."/>
            <person name="Berlin A."/>
            <person name="Borenstein D."/>
            <person name="Chapman S.B."/>
            <person name="Chen Z."/>
            <person name="Engels R."/>
            <person name="Freedman E."/>
            <person name="Gellesch M."/>
            <person name="Goldberg J."/>
            <person name="Griggs A."/>
            <person name="Gujja S."/>
            <person name="Heilman E.R."/>
            <person name="Heiman D."/>
            <person name="Hepburn T."/>
            <person name="Howarth C."/>
            <person name="Jen D."/>
            <person name="Larson L."/>
            <person name="Lewis B."/>
            <person name="Mehta T."/>
            <person name="Park D."/>
            <person name="Pearson M."/>
            <person name="Richards J."/>
            <person name="Roberts A."/>
            <person name="Saif S."/>
            <person name="Shea T."/>
            <person name="Shenoy N."/>
            <person name="Sisk P."/>
            <person name="Stolte C."/>
            <person name="Sykes S."/>
            <person name="Walk T."/>
            <person name="White J."/>
            <person name="Yandava C."/>
            <person name="Haas B."/>
            <person name="Henn M.R."/>
            <person name="Nusbaum C."/>
            <person name="Birren B."/>
        </authorList>
    </citation>
    <scope>NUCLEOTIDE SEQUENCE</scope>
</reference>
<dbReference type="AlphaFoldDB" id="J9BDN3"/>
<sequence>MVAGTEMDVLIGFMSACLFTADIVVMVIQFGMLKALNSDAFDGQHRERLEDEELDDRFLGFHFTEEPTNTVAKAGRIELNCRYTISMRNTSSRTEWRKDGAELGSLRPTGKM</sequence>
<evidence type="ECO:0000313" key="4">
    <source>
        <dbReference type="Proteomes" id="UP000004810"/>
    </source>
</evidence>
<dbReference type="OrthoDB" id="114660at2759"/>
<evidence type="ECO:0000313" key="5">
    <source>
        <dbReference type="Proteomes" id="UP000270924"/>
    </source>
</evidence>
<reference evidence="3 5" key="3">
    <citation type="submission" date="2018-11" db="EMBL/GenBank/DDBJ databases">
        <authorList>
            <consortium name="Pathogen Informatics"/>
        </authorList>
    </citation>
    <scope>NUCLEOTIDE SEQUENCE [LARGE SCALE GENOMIC DNA]</scope>
</reference>
<keyword evidence="1" id="KW-0812">Transmembrane</keyword>
<keyword evidence="1" id="KW-0472">Membrane</keyword>
<evidence type="ECO:0000256" key="1">
    <source>
        <dbReference type="SAM" id="Phobius"/>
    </source>
</evidence>
<dbReference type="Proteomes" id="UP000004810">
    <property type="component" value="Unassembled WGS sequence"/>
</dbReference>
<keyword evidence="1" id="KW-1133">Transmembrane helix</keyword>
<accession>J9BDN3</accession>
<dbReference type="InParanoid" id="J9BDN3"/>
<dbReference type="Proteomes" id="UP000270924">
    <property type="component" value="Unassembled WGS sequence"/>
</dbReference>
<name>J9BDN3_WUCBA</name>
<gene>
    <name evidence="3" type="ORF">WBA_LOCUS729</name>
    <name evidence="2" type="ORF">WUBG_03778</name>
</gene>
<protein>
    <submittedName>
        <fullName evidence="2">Uncharacterized protein</fullName>
    </submittedName>
</protein>
<dbReference type="EMBL" id="ADBV01001205">
    <property type="protein sequence ID" value="EJW85310.1"/>
    <property type="molecule type" value="Genomic_DNA"/>
</dbReference>
<evidence type="ECO:0000313" key="3">
    <source>
        <dbReference type="EMBL" id="VDM07343.1"/>
    </source>
</evidence>
<organism evidence="2 4">
    <name type="scientific">Wuchereria bancrofti</name>
    <dbReference type="NCBI Taxonomy" id="6293"/>
    <lineage>
        <taxon>Eukaryota</taxon>
        <taxon>Metazoa</taxon>
        <taxon>Ecdysozoa</taxon>
        <taxon>Nematoda</taxon>
        <taxon>Chromadorea</taxon>
        <taxon>Rhabditida</taxon>
        <taxon>Spirurina</taxon>
        <taxon>Spiruromorpha</taxon>
        <taxon>Filarioidea</taxon>
        <taxon>Onchocercidae</taxon>
        <taxon>Wuchereria</taxon>
    </lineage>
</organism>
<feature type="transmembrane region" description="Helical" evidence="1">
    <location>
        <begin position="12"/>
        <end position="36"/>
    </location>
</feature>
<evidence type="ECO:0000313" key="2">
    <source>
        <dbReference type="EMBL" id="EJW85310.1"/>
    </source>
</evidence>
<proteinExistence type="predicted"/>